<dbReference type="InterPro" id="IPR054722">
    <property type="entry name" value="PolX-like_BBD"/>
</dbReference>
<evidence type="ECO:0000256" key="10">
    <source>
        <dbReference type="ARBA" id="ARBA00022801"/>
    </source>
</evidence>
<dbReference type="KEGG" id="ptrr:90957750"/>
<evidence type="ECO:0000256" key="16">
    <source>
        <dbReference type="ARBA" id="ARBA00022932"/>
    </source>
</evidence>
<comment type="caution">
    <text evidence="25">The sequence shown here is derived from an EMBL/GenBank/DDBJ whole genome shotgun (WGS) entry which is preliminary data.</text>
</comment>
<protein>
    <submittedName>
        <fullName evidence="25">Rve multi-domain protein</fullName>
    </submittedName>
</protein>
<dbReference type="RefSeq" id="XP_065960394.1">
    <property type="nucleotide sequence ID" value="XM_066109472.1"/>
</dbReference>
<evidence type="ECO:0000313" key="26">
    <source>
        <dbReference type="Proteomes" id="UP000245464"/>
    </source>
</evidence>
<keyword evidence="11" id="KW-0067">ATP-binding</keyword>
<keyword evidence="6" id="KW-0540">Nuclease</keyword>
<evidence type="ECO:0000256" key="18">
    <source>
        <dbReference type="ARBA" id="ARBA00023125"/>
    </source>
</evidence>
<evidence type="ECO:0000313" key="25">
    <source>
        <dbReference type="EMBL" id="KAF7567458.1"/>
    </source>
</evidence>
<dbReference type="GO" id="GO:0006508">
    <property type="term" value="P:proteolysis"/>
    <property type="evidence" value="ECO:0007669"/>
    <property type="project" value="UniProtKB-KW"/>
</dbReference>
<evidence type="ECO:0000256" key="2">
    <source>
        <dbReference type="ARBA" id="ARBA00022578"/>
    </source>
</evidence>
<evidence type="ECO:0000256" key="3">
    <source>
        <dbReference type="ARBA" id="ARBA00022612"/>
    </source>
</evidence>
<dbReference type="GO" id="GO:0046872">
    <property type="term" value="F:metal ion binding"/>
    <property type="evidence" value="ECO:0007669"/>
    <property type="project" value="UniProtKB-KW"/>
</dbReference>
<keyword evidence="9" id="KW-0255">Endonuclease</keyword>
<gene>
    <name evidence="25" type="ORF">PtrM4_140490</name>
</gene>
<keyword evidence="4" id="KW-0645">Protease</keyword>
<evidence type="ECO:0000256" key="21">
    <source>
        <dbReference type="ARBA" id="ARBA00049244"/>
    </source>
</evidence>
<evidence type="ECO:0000256" key="13">
    <source>
        <dbReference type="ARBA" id="ARBA00022884"/>
    </source>
</evidence>
<keyword evidence="19" id="KW-0233">DNA recombination</keyword>
<keyword evidence="7" id="KW-0479">Metal-binding</keyword>
<keyword evidence="3" id="KW-1188">Viral release from host cell</keyword>
<evidence type="ECO:0000256" key="22">
    <source>
        <dbReference type="SAM" id="Coils"/>
    </source>
</evidence>
<name>A0A834VLN1_9PLEO</name>
<evidence type="ECO:0000256" key="19">
    <source>
        <dbReference type="ARBA" id="ARBA00023172"/>
    </source>
</evidence>
<dbReference type="PANTHER" id="PTHR42648">
    <property type="entry name" value="TRANSPOSASE, PUTATIVE-RELATED"/>
    <property type="match status" value="1"/>
</dbReference>
<evidence type="ECO:0000256" key="14">
    <source>
        <dbReference type="ARBA" id="ARBA00022908"/>
    </source>
</evidence>
<reference evidence="25" key="1">
    <citation type="journal article" date="2018" name="BMC Genomics">
        <title>Comparative genomics of the wheat fungal pathogen Pyrenophora tritici-repentis reveals chromosomal variations and genome plasticity.</title>
        <authorList>
            <person name="Moolhuijzen P."/>
            <person name="See P.T."/>
            <person name="Hane J.K."/>
            <person name="Shi G."/>
            <person name="Liu Z."/>
            <person name="Oliver R.P."/>
            <person name="Moffat C.S."/>
        </authorList>
    </citation>
    <scope>NUCLEOTIDE SEQUENCE [LARGE SCALE GENOMIC DNA]</scope>
    <source>
        <strain evidence="25">M4</strain>
    </source>
</reference>
<dbReference type="GO" id="GO:0003964">
    <property type="term" value="F:RNA-directed DNA polymerase activity"/>
    <property type="evidence" value="ECO:0007669"/>
    <property type="project" value="UniProtKB-KW"/>
</dbReference>
<evidence type="ECO:0000256" key="12">
    <source>
        <dbReference type="ARBA" id="ARBA00022842"/>
    </source>
</evidence>
<dbReference type="GO" id="GO:0015074">
    <property type="term" value="P:DNA integration"/>
    <property type="evidence" value="ECO:0007669"/>
    <property type="project" value="UniProtKB-KW"/>
</dbReference>
<keyword evidence="10" id="KW-0378">Hydrolase</keyword>
<dbReference type="GO" id="GO:0008233">
    <property type="term" value="F:peptidase activity"/>
    <property type="evidence" value="ECO:0007669"/>
    <property type="project" value="UniProtKB-KW"/>
</dbReference>
<keyword evidence="12" id="KW-0460">Magnesium</keyword>
<evidence type="ECO:0000256" key="17">
    <source>
        <dbReference type="ARBA" id="ARBA00023113"/>
    </source>
</evidence>
<keyword evidence="16" id="KW-0239">DNA-directed DNA polymerase</keyword>
<dbReference type="Pfam" id="PF22936">
    <property type="entry name" value="Pol_BBD"/>
    <property type="match status" value="1"/>
</dbReference>
<dbReference type="GO" id="GO:0032196">
    <property type="term" value="P:transposition"/>
    <property type="evidence" value="ECO:0007669"/>
    <property type="project" value="UniProtKB-KW"/>
</dbReference>
<comment type="function">
    <text evidence="1">The aspartyl protease (PR) mediates the proteolytic cleavages of the Gag and Gag-Pol polyproteins after assembly of the VLP.</text>
</comment>
<dbReference type="GeneID" id="90957750"/>
<evidence type="ECO:0000256" key="15">
    <source>
        <dbReference type="ARBA" id="ARBA00022918"/>
    </source>
</evidence>
<evidence type="ECO:0000256" key="11">
    <source>
        <dbReference type="ARBA" id="ARBA00022840"/>
    </source>
</evidence>
<dbReference type="InterPro" id="IPR036397">
    <property type="entry name" value="RNaseH_sf"/>
</dbReference>
<keyword evidence="13" id="KW-0694">RNA-binding</keyword>
<keyword evidence="8" id="KW-0547">Nucleotide-binding</keyword>
<keyword evidence="2" id="KW-0815">Transposition</keyword>
<keyword evidence="22" id="KW-0175">Coiled coil</keyword>
<dbReference type="GO" id="GO:0003723">
    <property type="term" value="F:RNA binding"/>
    <property type="evidence" value="ECO:0007669"/>
    <property type="project" value="UniProtKB-KW"/>
</dbReference>
<dbReference type="InterPro" id="IPR057670">
    <property type="entry name" value="SH3_retrovirus"/>
</dbReference>
<dbReference type="Pfam" id="PF25597">
    <property type="entry name" value="SH3_retrovirus"/>
    <property type="match status" value="1"/>
</dbReference>
<evidence type="ECO:0000256" key="1">
    <source>
        <dbReference type="ARBA" id="ARBA00002180"/>
    </source>
</evidence>
<feature type="region of interest" description="Disordered" evidence="23">
    <location>
        <begin position="515"/>
        <end position="542"/>
    </location>
</feature>
<evidence type="ECO:0000256" key="5">
    <source>
        <dbReference type="ARBA" id="ARBA00022695"/>
    </source>
</evidence>
<comment type="catalytic activity">
    <reaction evidence="20">
        <text>DNA(n) + a 2'-deoxyribonucleoside 5'-triphosphate = DNA(n+1) + diphosphate</text>
        <dbReference type="Rhea" id="RHEA:22508"/>
        <dbReference type="Rhea" id="RHEA-COMP:17339"/>
        <dbReference type="Rhea" id="RHEA-COMP:17340"/>
        <dbReference type="ChEBI" id="CHEBI:33019"/>
        <dbReference type="ChEBI" id="CHEBI:61560"/>
        <dbReference type="ChEBI" id="CHEBI:173112"/>
        <dbReference type="EC" id="2.7.7.49"/>
    </reaction>
</comment>
<dbReference type="PROSITE" id="PS50994">
    <property type="entry name" value="INTEGRASE"/>
    <property type="match status" value="1"/>
</dbReference>
<sequence length="1158" mass="129799">MIRNFSLEVAHQQLSESWVTCFINRHEIHLISKWTSAMDRTRHLADSKSKYRLYFELLHRKITEYHLKARDIYNMNEKGFLISLIGRSKRIFSRRQWEKKEVRASLQDGSREFLTVLACCCADGSSLPPSLIYASAKGAIRSSWVEDIKAGEHNIFVSSSPTGWSNNNIGLAWLKQSPCKLREARAREAVRERDETEEKLQKAWAKKQRKEAQLQRQVELEEKRVERQRLKEMREVERAENAAERARKRKALQVLSLSNKRQKRAGAAHAGVQAGDELSATPAKVTSRGRNVNLPQKYRYVRRARTCYAATRNAFRILDGLLCPTFEPDDDKYTILELKSPISVAGQTSEEAQKALGNCATVNRNVRDYNAEARTLRAKDESKYNNWITRDAELQNTIMSSIMPTLIPYVRVCDSANAMYTVLKELNTSSDYANASAAWVTFISLRADTCKTVREYISKYREALGELSNNGIKLHWKQPNNVDKSDAASELMIIHFLNGLSSVLPDWVEARNNDIRKGDKQREEQRVLARRPRNQPAATPIVKPTDNTITQALPRNSIPKTVKGMCNHCQREHSGPNEACWKLHPELVPDWIKKSRAANNPARTNVTKVDNNASPDTLFGSHTFSSTAAMVSPTVIKKAVHNINYKKRFCYNTAANRHVFNDRSKFVSLVRTADHNIHGSTGSTAAAGVGTVNLIVVKSDGETERINLNDVLYCPDFATNVISQAPFKRKGAWYHSGKNKLYTSTDNELAYLPEIDGIPNFLVINDSSEAPAALCYASHYAYRSSADEPTVSRPADDWHHIYGHANMNILKRTAKAVKGMVITTGKLSDCPLCGLSKSQQVISRRPQDVPTELLGMIHVDIVGPIATPGRDGEIYWMLLTAGKTGQQWIETSENRATLGVKLINWCKRMKALSLKIITIRVDNARELLNNRTRAYFDDEGIAVEASPPYEPTRNGRAERANGITENRIRAALIAAGLPACFWPMAAHYIIRLRSLSVTSAPNGDITPLEAWNRALNYPNPIPNVAKMHAFGHTGYVHIPAQKRVKGDKFAPRAQLGRLVGMIGESIYLMWIPENDKIVTTSSVKFDKYGVTQPAAEPPTAPLSPPSQPLIGRIQPLIDRVTGPTQLAPGGEDEEPVLPEVGHIGDNFDGFVDDNDVEN</sequence>
<evidence type="ECO:0000256" key="23">
    <source>
        <dbReference type="SAM" id="MobiDB-lite"/>
    </source>
</evidence>
<dbReference type="PANTHER" id="PTHR42648:SF11">
    <property type="entry name" value="TRANSPOSON TY4-P GAG-POL POLYPROTEIN"/>
    <property type="match status" value="1"/>
</dbReference>
<dbReference type="GO" id="GO:0005524">
    <property type="term" value="F:ATP binding"/>
    <property type="evidence" value="ECO:0007669"/>
    <property type="project" value="UniProtKB-KW"/>
</dbReference>
<keyword evidence="5" id="KW-0548">Nucleotidyltransferase</keyword>
<feature type="domain" description="Integrase catalytic" evidence="24">
    <location>
        <begin position="846"/>
        <end position="1015"/>
    </location>
</feature>
<dbReference type="EMBL" id="NQIK02000008">
    <property type="protein sequence ID" value="KAF7567458.1"/>
    <property type="molecule type" value="Genomic_DNA"/>
</dbReference>
<comment type="catalytic activity">
    <reaction evidence="21">
        <text>DNA(n) + a 2'-deoxyribonucleoside 5'-triphosphate = DNA(n+1) + diphosphate</text>
        <dbReference type="Rhea" id="RHEA:22508"/>
        <dbReference type="Rhea" id="RHEA-COMP:17339"/>
        <dbReference type="Rhea" id="RHEA-COMP:17340"/>
        <dbReference type="ChEBI" id="CHEBI:33019"/>
        <dbReference type="ChEBI" id="CHEBI:61560"/>
        <dbReference type="ChEBI" id="CHEBI:173112"/>
        <dbReference type="EC" id="2.7.7.7"/>
    </reaction>
</comment>
<evidence type="ECO:0000256" key="6">
    <source>
        <dbReference type="ARBA" id="ARBA00022722"/>
    </source>
</evidence>
<evidence type="ECO:0000256" key="9">
    <source>
        <dbReference type="ARBA" id="ARBA00022759"/>
    </source>
</evidence>
<dbReference type="Proteomes" id="UP000245464">
    <property type="component" value="Chromosome 8"/>
</dbReference>
<feature type="coiled-coil region" evidence="22">
    <location>
        <begin position="179"/>
        <end position="249"/>
    </location>
</feature>
<dbReference type="GO" id="GO:0003887">
    <property type="term" value="F:DNA-directed DNA polymerase activity"/>
    <property type="evidence" value="ECO:0007669"/>
    <property type="project" value="UniProtKB-KW"/>
</dbReference>
<evidence type="ECO:0000259" key="24">
    <source>
        <dbReference type="PROSITE" id="PS50994"/>
    </source>
</evidence>
<feature type="region of interest" description="Disordered" evidence="23">
    <location>
        <begin position="1120"/>
        <end position="1158"/>
    </location>
</feature>
<dbReference type="AlphaFoldDB" id="A0A834VLN1"/>
<dbReference type="GO" id="GO:0004519">
    <property type="term" value="F:endonuclease activity"/>
    <property type="evidence" value="ECO:0007669"/>
    <property type="project" value="UniProtKB-KW"/>
</dbReference>
<keyword evidence="15" id="KW-0695">RNA-directed DNA polymerase</keyword>
<keyword evidence="18" id="KW-0238">DNA-binding</keyword>
<organism evidence="25 26">
    <name type="scientific">Pyrenophora tritici-repentis</name>
    <dbReference type="NCBI Taxonomy" id="45151"/>
    <lineage>
        <taxon>Eukaryota</taxon>
        <taxon>Fungi</taxon>
        <taxon>Dikarya</taxon>
        <taxon>Ascomycota</taxon>
        <taxon>Pezizomycotina</taxon>
        <taxon>Dothideomycetes</taxon>
        <taxon>Pleosporomycetidae</taxon>
        <taxon>Pleosporales</taxon>
        <taxon>Pleosporineae</taxon>
        <taxon>Pleosporaceae</taxon>
        <taxon>Pyrenophora</taxon>
    </lineage>
</organism>
<accession>A0A834VLN1</accession>
<evidence type="ECO:0000256" key="20">
    <source>
        <dbReference type="ARBA" id="ARBA00048173"/>
    </source>
</evidence>
<dbReference type="SUPFAM" id="SSF53098">
    <property type="entry name" value="Ribonuclease H-like"/>
    <property type="match status" value="1"/>
</dbReference>
<dbReference type="GO" id="GO:0006310">
    <property type="term" value="P:DNA recombination"/>
    <property type="evidence" value="ECO:0007669"/>
    <property type="project" value="UniProtKB-KW"/>
</dbReference>
<evidence type="ECO:0000256" key="7">
    <source>
        <dbReference type="ARBA" id="ARBA00022723"/>
    </source>
</evidence>
<feature type="compositionally biased region" description="Basic and acidic residues" evidence="23">
    <location>
        <begin position="515"/>
        <end position="527"/>
    </location>
</feature>
<evidence type="ECO:0000256" key="4">
    <source>
        <dbReference type="ARBA" id="ARBA00022670"/>
    </source>
</evidence>
<keyword evidence="16" id="KW-0808">Transferase</keyword>
<proteinExistence type="predicted"/>
<dbReference type="GO" id="GO:0003677">
    <property type="term" value="F:DNA binding"/>
    <property type="evidence" value="ECO:0007669"/>
    <property type="project" value="UniProtKB-KW"/>
</dbReference>
<dbReference type="Gene3D" id="3.30.420.10">
    <property type="entry name" value="Ribonuclease H-like superfamily/Ribonuclease H"/>
    <property type="match status" value="1"/>
</dbReference>
<evidence type="ECO:0000256" key="8">
    <source>
        <dbReference type="ARBA" id="ARBA00022741"/>
    </source>
</evidence>
<dbReference type="GO" id="GO:0005634">
    <property type="term" value="C:nucleus"/>
    <property type="evidence" value="ECO:0007669"/>
    <property type="project" value="UniProtKB-ARBA"/>
</dbReference>
<dbReference type="InterPro" id="IPR001584">
    <property type="entry name" value="Integrase_cat-core"/>
</dbReference>
<keyword evidence="17" id="KW-0917">Virion maturation</keyword>
<dbReference type="InterPro" id="IPR012337">
    <property type="entry name" value="RNaseH-like_sf"/>
</dbReference>
<keyword evidence="14" id="KW-0229">DNA integration</keyword>
<dbReference type="InterPro" id="IPR039537">
    <property type="entry name" value="Retrotran_Ty1/copia-like"/>
</dbReference>